<evidence type="ECO:0000256" key="7">
    <source>
        <dbReference type="ARBA" id="ARBA00023242"/>
    </source>
</evidence>
<dbReference type="GO" id="GO:0008270">
    <property type="term" value="F:zinc ion binding"/>
    <property type="evidence" value="ECO:0007669"/>
    <property type="project" value="UniProtKB-KW"/>
</dbReference>
<dbReference type="Proteomes" id="UP001180020">
    <property type="component" value="Unassembled WGS sequence"/>
</dbReference>
<organism evidence="12 13">
    <name type="scientific">Acorus calamus</name>
    <name type="common">Sweet flag</name>
    <dbReference type="NCBI Taxonomy" id="4465"/>
    <lineage>
        <taxon>Eukaryota</taxon>
        <taxon>Viridiplantae</taxon>
        <taxon>Streptophyta</taxon>
        <taxon>Embryophyta</taxon>
        <taxon>Tracheophyta</taxon>
        <taxon>Spermatophyta</taxon>
        <taxon>Magnoliopsida</taxon>
        <taxon>Liliopsida</taxon>
        <taxon>Acoraceae</taxon>
        <taxon>Acorus</taxon>
    </lineage>
</organism>
<dbReference type="PROSITE" id="PS50884">
    <property type="entry name" value="ZF_DOF_2"/>
    <property type="match status" value="1"/>
</dbReference>
<keyword evidence="13" id="KW-1185">Reference proteome</keyword>
<dbReference type="PANTHER" id="PTHR31992:SF141">
    <property type="entry name" value="DOF ZINC FINGER PROTEIN DOF1.4"/>
    <property type="match status" value="1"/>
</dbReference>
<reference evidence="12" key="1">
    <citation type="journal article" date="2023" name="Nat. Commun.">
        <title>Diploid and tetraploid genomes of Acorus and the evolution of monocots.</title>
        <authorList>
            <person name="Ma L."/>
            <person name="Liu K.W."/>
            <person name="Li Z."/>
            <person name="Hsiao Y.Y."/>
            <person name="Qi Y."/>
            <person name="Fu T."/>
            <person name="Tang G.D."/>
            <person name="Zhang D."/>
            <person name="Sun W.H."/>
            <person name="Liu D.K."/>
            <person name="Li Y."/>
            <person name="Chen G.Z."/>
            <person name="Liu X.D."/>
            <person name="Liao X.Y."/>
            <person name="Jiang Y.T."/>
            <person name="Yu X."/>
            <person name="Hao Y."/>
            <person name="Huang J."/>
            <person name="Zhao X.W."/>
            <person name="Ke S."/>
            <person name="Chen Y.Y."/>
            <person name="Wu W.L."/>
            <person name="Hsu J.L."/>
            <person name="Lin Y.F."/>
            <person name="Huang M.D."/>
            <person name="Li C.Y."/>
            <person name="Huang L."/>
            <person name="Wang Z.W."/>
            <person name="Zhao X."/>
            <person name="Zhong W.Y."/>
            <person name="Peng D.H."/>
            <person name="Ahmad S."/>
            <person name="Lan S."/>
            <person name="Zhang J.S."/>
            <person name="Tsai W.C."/>
            <person name="Van de Peer Y."/>
            <person name="Liu Z.J."/>
        </authorList>
    </citation>
    <scope>NUCLEOTIDE SEQUENCE</scope>
    <source>
        <strain evidence="12">CP</strain>
    </source>
</reference>
<keyword evidence="1 9" id="KW-0479">Metal-binding</keyword>
<dbReference type="GO" id="GO:0003700">
    <property type="term" value="F:DNA-binding transcription factor activity"/>
    <property type="evidence" value="ECO:0007669"/>
    <property type="project" value="UniProtKB-UniRule"/>
</dbReference>
<evidence type="ECO:0000256" key="8">
    <source>
        <dbReference type="PROSITE-ProRule" id="PRU00071"/>
    </source>
</evidence>
<evidence type="ECO:0000256" key="1">
    <source>
        <dbReference type="ARBA" id="ARBA00022723"/>
    </source>
</evidence>
<feature type="domain" description="Dof-type" evidence="11">
    <location>
        <begin position="69"/>
        <end position="123"/>
    </location>
</feature>
<protein>
    <recommendedName>
        <fullName evidence="9">Dof zinc finger protein</fullName>
    </recommendedName>
</protein>
<evidence type="ECO:0000256" key="2">
    <source>
        <dbReference type="ARBA" id="ARBA00022771"/>
    </source>
</evidence>
<dbReference type="AlphaFoldDB" id="A0AAV9FGC2"/>
<keyword evidence="2 8" id="KW-0863">Zinc-finger</keyword>
<comment type="caution">
    <text evidence="12">The sequence shown here is derived from an EMBL/GenBank/DDBJ whole genome shotgun (WGS) entry which is preliminary data.</text>
</comment>
<keyword evidence="4 9" id="KW-0805">Transcription regulation</keyword>
<keyword evidence="6 9" id="KW-0804">Transcription</keyword>
<dbReference type="GO" id="GO:0003677">
    <property type="term" value="F:DNA binding"/>
    <property type="evidence" value="ECO:0007669"/>
    <property type="project" value="UniProtKB-UniRule"/>
</dbReference>
<evidence type="ECO:0000256" key="6">
    <source>
        <dbReference type="ARBA" id="ARBA00023163"/>
    </source>
</evidence>
<dbReference type="InterPro" id="IPR045174">
    <property type="entry name" value="Dof"/>
</dbReference>
<keyword evidence="7 8" id="KW-0539">Nucleus</keyword>
<evidence type="ECO:0000313" key="12">
    <source>
        <dbReference type="EMBL" id="KAK1324970.1"/>
    </source>
</evidence>
<accession>A0AAV9FGC2</accession>
<evidence type="ECO:0000256" key="4">
    <source>
        <dbReference type="ARBA" id="ARBA00023015"/>
    </source>
</evidence>
<dbReference type="PROSITE" id="PS01361">
    <property type="entry name" value="ZF_DOF_1"/>
    <property type="match status" value="1"/>
</dbReference>
<evidence type="ECO:0000256" key="3">
    <source>
        <dbReference type="ARBA" id="ARBA00022833"/>
    </source>
</evidence>
<dbReference type="Pfam" id="PF02701">
    <property type="entry name" value="Zn_ribbon_Dof"/>
    <property type="match status" value="1"/>
</dbReference>
<reference evidence="12" key="2">
    <citation type="submission" date="2023-06" db="EMBL/GenBank/DDBJ databases">
        <authorList>
            <person name="Ma L."/>
            <person name="Liu K.-W."/>
            <person name="Li Z."/>
            <person name="Hsiao Y.-Y."/>
            <person name="Qi Y."/>
            <person name="Fu T."/>
            <person name="Tang G."/>
            <person name="Zhang D."/>
            <person name="Sun W.-H."/>
            <person name="Liu D.-K."/>
            <person name="Li Y."/>
            <person name="Chen G.-Z."/>
            <person name="Liu X.-D."/>
            <person name="Liao X.-Y."/>
            <person name="Jiang Y.-T."/>
            <person name="Yu X."/>
            <person name="Hao Y."/>
            <person name="Huang J."/>
            <person name="Zhao X.-W."/>
            <person name="Ke S."/>
            <person name="Chen Y.-Y."/>
            <person name="Wu W.-L."/>
            <person name="Hsu J.-L."/>
            <person name="Lin Y.-F."/>
            <person name="Huang M.-D."/>
            <person name="Li C.-Y."/>
            <person name="Huang L."/>
            <person name="Wang Z.-W."/>
            <person name="Zhao X."/>
            <person name="Zhong W.-Y."/>
            <person name="Peng D.-H."/>
            <person name="Ahmad S."/>
            <person name="Lan S."/>
            <person name="Zhang J.-S."/>
            <person name="Tsai W.-C."/>
            <person name="Van De Peer Y."/>
            <person name="Liu Z.-J."/>
        </authorList>
    </citation>
    <scope>NUCLEOTIDE SEQUENCE</scope>
    <source>
        <strain evidence="12">CP</strain>
        <tissue evidence="12">Leaves</tissue>
    </source>
</reference>
<feature type="region of interest" description="Disordered" evidence="10">
    <location>
        <begin position="16"/>
        <end position="70"/>
    </location>
</feature>
<proteinExistence type="predicted"/>
<evidence type="ECO:0000256" key="10">
    <source>
        <dbReference type="SAM" id="MobiDB-lite"/>
    </source>
</evidence>
<keyword evidence="5 8" id="KW-0238">DNA-binding</keyword>
<keyword evidence="3 9" id="KW-0862">Zinc</keyword>
<dbReference type="PANTHER" id="PTHR31992">
    <property type="entry name" value="DOF ZINC FINGER PROTEIN DOF1.4-RELATED"/>
    <property type="match status" value="1"/>
</dbReference>
<evidence type="ECO:0000256" key="5">
    <source>
        <dbReference type="ARBA" id="ARBA00023125"/>
    </source>
</evidence>
<evidence type="ECO:0000259" key="11">
    <source>
        <dbReference type="PROSITE" id="PS50884"/>
    </source>
</evidence>
<gene>
    <name evidence="12" type="primary">PBF</name>
    <name evidence="12" type="ORF">QJS10_CPA01g01302</name>
</gene>
<dbReference type="InterPro" id="IPR003851">
    <property type="entry name" value="Znf_Dof"/>
</dbReference>
<dbReference type="EMBL" id="JAUJYO010000001">
    <property type="protein sequence ID" value="KAK1324970.1"/>
    <property type="molecule type" value="Genomic_DNA"/>
</dbReference>
<sequence length="242" mass="26980">MVGITPRIVGETIAAAKSDGTRRRRRQQLLQPISAIPSRGPLGFPRPPPPAAAEDRRLRPPNNNNNQSLKCPRCDSTHTKFCYYNNYSLSQPRYFCKTCRRYWTHGGSLRNVPVGGGCRKNRRPTTTTTNISRKTIDLSSTSTNPTELNLAFNRPSWVDFAETTKSDDYCFDGFGLFGNVNAFDRFDVGDEEVKPDHHQQQRVLSMLQWEGQQSGCSVYNTNGGGSFMGVMNGYGSSGNTLV</sequence>
<evidence type="ECO:0000256" key="9">
    <source>
        <dbReference type="RuleBase" id="RU369094"/>
    </source>
</evidence>
<comment type="subcellular location">
    <subcellularLocation>
        <location evidence="8 9">Nucleus</location>
    </subcellularLocation>
</comment>
<evidence type="ECO:0000313" key="13">
    <source>
        <dbReference type="Proteomes" id="UP001180020"/>
    </source>
</evidence>
<comment type="function">
    <text evidence="9">Transcription factor that binds specifically to a 5'-AA[AG]G-3' consensus core sequence.</text>
</comment>
<name>A0AAV9FGC2_ACOCL</name>
<dbReference type="GO" id="GO:0005634">
    <property type="term" value="C:nucleus"/>
    <property type="evidence" value="ECO:0007669"/>
    <property type="project" value="UniProtKB-SubCell"/>
</dbReference>